<evidence type="ECO:0000313" key="4">
    <source>
        <dbReference type="Proteomes" id="UP000694540"/>
    </source>
</evidence>
<feature type="signal peptide" evidence="2">
    <location>
        <begin position="1"/>
        <end position="22"/>
    </location>
</feature>
<protein>
    <recommendedName>
        <fullName evidence="5">Envelope glycoprotein</fullName>
    </recommendedName>
</protein>
<dbReference type="InterPro" id="IPR018154">
    <property type="entry name" value="TLV/ENV_coat_polyprotein"/>
</dbReference>
<dbReference type="InterPro" id="IPR008981">
    <property type="entry name" value="FMuLV_rcpt-bd"/>
</dbReference>
<dbReference type="Gene3D" id="3.90.310.10">
    <property type="entry name" value="ENV polyprotein, receptor-binding domain"/>
    <property type="match status" value="1"/>
</dbReference>
<dbReference type="Proteomes" id="UP000694540">
    <property type="component" value="Unplaced"/>
</dbReference>
<accession>A0A8C3VMH5</accession>
<evidence type="ECO:0000313" key="3">
    <source>
        <dbReference type="Ensembl" id="ENSCWAP00000001164.1"/>
    </source>
</evidence>
<name>A0A8C3VMH5_9CETA</name>
<evidence type="ECO:0000256" key="2">
    <source>
        <dbReference type="SAM" id="SignalP"/>
    </source>
</evidence>
<proteinExistence type="predicted"/>
<feature type="chain" id="PRO_5034459647" description="Envelope glycoprotein" evidence="2">
    <location>
        <begin position="23"/>
        <end position="276"/>
    </location>
</feature>
<organism evidence="3 4">
    <name type="scientific">Catagonus wagneri</name>
    <name type="common">Chacoan peccary</name>
    <dbReference type="NCBI Taxonomy" id="51154"/>
    <lineage>
        <taxon>Eukaryota</taxon>
        <taxon>Metazoa</taxon>
        <taxon>Chordata</taxon>
        <taxon>Craniata</taxon>
        <taxon>Vertebrata</taxon>
        <taxon>Euteleostomi</taxon>
        <taxon>Mammalia</taxon>
        <taxon>Eutheria</taxon>
        <taxon>Laurasiatheria</taxon>
        <taxon>Artiodactyla</taxon>
        <taxon>Suina</taxon>
        <taxon>Tayassuidae</taxon>
        <taxon>Catagonus</taxon>
    </lineage>
</organism>
<dbReference type="SUPFAM" id="SSF49830">
    <property type="entry name" value="ENV polyprotein, receptor-binding domain"/>
    <property type="match status" value="1"/>
</dbReference>
<keyword evidence="2" id="KW-0732">Signal</keyword>
<sequence>DKPTYPRGLLIIICTLLRLGMTTREGSPHQVYSLTWQVQSQTGEIVWKTQGNHALNTWWPILTPDFCQLAAGLDTWDIPDKDYTDLQKPAPTAPPGNTVKFSCNRQPPPGCLSPPARCRLAQNDFYVCPKDGRDQRTAYKCGGYENYFCAAWGCETTGDAYWQPSSSWDLITVKRNYTQPPNCIQHKCDEGRWKNPLSLPLRITFTKKGQQATGWQTGYTWGLRWYLSGTDKGVTFKIKLKVNTITHSIGPNPTLKRSKATLPTDPKNGPHDALYA</sequence>
<dbReference type="GeneTree" id="ENSGT01150000287137"/>
<dbReference type="AlphaFoldDB" id="A0A8C3VMH5"/>
<keyword evidence="4" id="KW-1185">Reference proteome</keyword>
<evidence type="ECO:0000256" key="1">
    <source>
        <dbReference type="SAM" id="MobiDB-lite"/>
    </source>
</evidence>
<reference evidence="3" key="2">
    <citation type="submission" date="2025-09" db="UniProtKB">
        <authorList>
            <consortium name="Ensembl"/>
        </authorList>
    </citation>
    <scope>IDENTIFICATION</scope>
</reference>
<reference evidence="3" key="1">
    <citation type="submission" date="2025-08" db="UniProtKB">
        <authorList>
            <consortium name="Ensembl"/>
        </authorList>
    </citation>
    <scope>IDENTIFICATION</scope>
</reference>
<dbReference type="Ensembl" id="ENSCWAT00000001298.1">
    <property type="protein sequence ID" value="ENSCWAP00000001164.1"/>
    <property type="gene ID" value="ENSCWAG00000000992.1"/>
</dbReference>
<feature type="region of interest" description="Disordered" evidence="1">
    <location>
        <begin position="251"/>
        <end position="276"/>
    </location>
</feature>
<evidence type="ECO:0008006" key="5">
    <source>
        <dbReference type="Google" id="ProtNLM"/>
    </source>
</evidence>
<dbReference type="Pfam" id="PF00429">
    <property type="entry name" value="TLV_coat"/>
    <property type="match status" value="1"/>
</dbReference>